<evidence type="ECO:0000313" key="3">
    <source>
        <dbReference type="Proteomes" id="UP000078541"/>
    </source>
</evidence>
<name>A0A195F0S7_9HYME</name>
<sequence>MGSGPGNKPSHGGNGYKIGSMVATVLSRLGLGLEARRDQESCAYARAEQKQSDFEKAKGSVDEGRPVYESKKRVAARPYDGTGREGVVGEGARGRTEPRWRETERKEEGDTTREAGAEGNRRNTRGEIIRLLEVSPGDSGGHSFPIDRVGVVDGPASREVTRGYVGFVTMAAPNLS</sequence>
<feature type="compositionally biased region" description="Basic and acidic residues" evidence="1">
    <location>
        <begin position="92"/>
        <end position="124"/>
    </location>
</feature>
<dbReference type="AlphaFoldDB" id="A0A195F0S7"/>
<accession>A0A195F0S7</accession>
<evidence type="ECO:0000256" key="1">
    <source>
        <dbReference type="SAM" id="MobiDB-lite"/>
    </source>
</evidence>
<evidence type="ECO:0000313" key="2">
    <source>
        <dbReference type="EMBL" id="KYN34180.1"/>
    </source>
</evidence>
<protein>
    <submittedName>
        <fullName evidence="2">Uncharacterized protein</fullName>
    </submittedName>
</protein>
<gene>
    <name evidence="2" type="ORF">ALC56_11286</name>
</gene>
<feature type="region of interest" description="Disordered" evidence="1">
    <location>
        <begin position="44"/>
        <end position="124"/>
    </location>
</feature>
<reference evidence="2 3" key="1">
    <citation type="submission" date="2016-03" db="EMBL/GenBank/DDBJ databases">
        <title>Trachymyrmex septentrionalis WGS genome.</title>
        <authorList>
            <person name="Nygaard S."/>
            <person name="Hu H."/>
            <person name="Boomsma J."/>
            <person name="Zhang G."/>
        </authorList>
    </citation>
    <scope>NUCLEOTIDE SEQUENCE [LARGE SCALE GENOMIC DNA]</scope>
    <source>
        <strain evidence="2">Tsep2-gDNA-1</strain>
        <tissue evidence="2">Whole body</tissue>
    </source>
</reference>
<proteinExistence type="predicted"/>
<dbReference type="Proteomes" id="UP000078541">
    <property type="component" value="Unassembled WGS sequence"/>
</dbReference>
<keyword evidence="3" id="KW-1185">Reference proteome</keyword>
<organism evidence="2 3">
    <name type="scientific">Trachymyrmex septentrionalis</name>
    <dbReference type="NCBI Taxonomy" id="34720"/>
    <lineage>
        <taxon>Eukaryota</taxon>
        <taxon>Metazoa</taxon>
        <taxon>Ecdysozoa</taxon>
        <taxon>Arthropoda</taxon>
        <taxon>Hexapoda</taxon>
        <taxon>Insecta</taxon>
        <taxon>Pterygota</taxon>
        <taxon>Neoptera</taxon>
        <taxon>Endopterygota</taxon>
        <taxon>Hymenoptera</taxon>
        <taxon>Apocrita</taxon>
        <taxon>Aculeata</taxon>
        <taxon>Formicoidea</taxon>
        <taxon>Formicidae</taxon>
        <taxon>Myrmicinae</taxon>
        <taxon>Trachymyrmex</taxon>
    </lineage>
</organism>
<feature type="compositionally biased region" description="Basic and acidic residues" evidence="1">
    <location>
        <begin position="47"/>
        <end position="72"/>
    </location>
</feature>
<dbReference type="EMBL" id="KQ981864">
    <property type="protein sequence ID" value="KYN34180.1"/>
    <property type="molecule type" value="Genomic_DNA"/>
</dbReference>